<dbReference type="InterPro" id="IPR041411">
    <property type="entry name" value="Ldi"/>
</dbReference>
<proteinExistence type="predicted"/>
<organism evidence="2 3">
    <name type="scientific">Verruconis gallopava</name>
    <dbReference type="NCBI Taxonomy" id="253628"/>
    <lineage>
        <taxon>Eukaryota</taxon>
        <taxon>Fungi</taxon>
        <taxon>Dikarya</taxon>
        <taxon>Ascomycota</taxon>
        <taxon>Pezizomycotina</taxon>
        <taxon>Dothideomycetes</taxon>
        <taxon>Pleosporomycetidae</taxon>
        <taxon>Venturiales</taxon>
        <taxon>Sympoventuriaceae</taxon>
        <taxon>Verruconis</taxon>
    </lineage>
</organism>
<protein>
    <recommendedName>
        <fullName evidence="1">Linalool dehydratase/isomerase domain-containing protein</fullName>
    </recommendedName>
</protein>
<evidence type="ECO:0000313" key="2">
    <source>
        <dbReference type="EMBL" id="KIV99005.1"/>
    </source>
</evidence>
<dbReference type="RefSeq" id="XP_016208875.1">
    <property type="nucleotide sequence ID" value="XM_016363315.1"/>
</dbReference>
<dbReference type="InParanoid" id="A0A0D1XA49"/>
<reference evidence="2 3" key="1">
    <citation type="submission" date="2015-01" db="EMBL/GenBank/DDBJ databases">
        <title>The Genome Sequence of Ochroconis gallopava CBS43764.</title>
        <authorList>
            <consortium name="The Broad Institute Genomics Platform"/>
            <person name="Cuomo C."/>
            <person name="de Hoog S."/>
            <person name="Gorbushina A."/>
            <person name="Stielow B."/>
            <person name="Teixiera M."/>
            <person name="Abouelleil A."/>
            <person name="Chapman S.B."/>
            <person name="Priest M."/>
            <person name="Young S.K."/>
            <person name="Wortman J."/>
            <person name="Nusbaum C."/>
            <person name="Birren B."/>
        </authorList>
    </citation>
    <scope>NUCLEOTIDE SEQUENCE [LARGE SCALE GENOMIC DNA]</scope>
    <source>
        <strain evidence="2 3">CBS 43764</strain>
    </source>
</reference>
<dbReference type="EMBL" id="KN847588">
    <property type="protein sequence ID" value="KIV99005.1"/>
    <property type="molecule type" value="Genomic_DNA"/>
</dbReference>
<dbReference type="HOGENOM" id="CLU_1788324_0_0_1"/>
<evidence type="ECO:0000313" key="3">
    <source>
        <dbReference type="Proteomes" id="UP000053259"/>
    </source>
</evidence>
<evidence type="ECO:0000259" key="1">
    <source>
        <dbReference type="Pfam" id="PF18566"/>
    </source>
</evidence>
<name>A0A0D1XA49_9PEZI</name>
<feature type="domain" description="Linalool dehydratase/isomerase" evidence="1">
    <location>
        <begin position="9"/>
        <end position="120"/>
    </location>
</feature>
<accession>A0A0D1XA49</accession>
<sequence>MAFMPRNFEFVKSIYPTIGQASSTGLMTESISIHPVVAEKIRQMVKPTGVEPGAESIVWKARETTDGQEPYNPRPKPFMSPTFGYVSQWISEFGGGKDLVLILRHADQFLNPKWENGGFTIHAATLPKVIASIHILVKPQEATHG</sequence>
<gene>
    <name evidence="2" type="ORF">PV09_09284</name>
</gene>
<dbReference type="Proteomes" id="UP000053259">
    <property type="component" value="Unassembled WGS sequence"/>
</dbReference>
<dbReference type="GeneID" id="27317257"/>
<dbReference type="AlphaFoldDB" id="A0A0D1XA49"/>
<dbReference type="STRING" id="253628.A0A0D1XA49"/>
<keyword evidence="3" id="KW-1185">Reference proteome</keyword>
<dbReference type="Pfam" id="PF18566">
    <property type="entry name" value="Ldi"/>
    <property type="match status" value="1"/>
</dbReference>
<dbReference type="OrthoDB" id="9979195at2759"/>
<dbReference type="VEuPathDB" id="FungiDB:PV09_09284"/>